<dbReference type="RefSeq" id="XP_001708198.1">
    <property type="nucleotide sequence ID" value="XM_001708146.1"/>
</dbReference>
<feature type="region of interest" description="Disordered" evidence="6">
    <location>
        <begin position="566"/>
        <end position="654"/>
    </location>
</feature>
<gene>
    <name evidence="8" type="ORF">GL50803_008592</name>
</gene>
<evidence type="ECO:0000256" key="5">
    <source>
        <dbReference type="ARBA" id="ARBA00049274"/>
    </source>
</evidence>
<dbReference type="GO" id="GO:0005524">
    <property type="term" value="F:ATP binding"/>
    <property type="evidence" value="ECO:0007669"/>
    <property type="project" value="UniProtKB-UniRule"/>
</dbReference>
<comment type="caution">
    <text evidence="8">The sequence shown here is derived from an EMBL/GenBank/DDBJ whole genome shotgun (WGS) entry which is preliminary data.</text>
</comment>
<dbReference type="OMA" id="ERIMTMT"/>
<feature type="region of interest" description="Disordered" evidence="6">
    <location>
        <begin position="303"/>
        <end position="347"/>
    </location>
</feature>
<evidence type="ECO:0000256" key="4">
    <source>
        <dbReference type="ARBA" id="ARBA00041448"/>
    </source>
</evidence>
<accession>A8BB31</accession>
<dbReference type="PANTHER" id="PTHR12241">
    <property type="entry name" value="TUBULIN POLYGLUTAMYLASE"/>
    <property type="match status" value="1"/>
</dbReference>
<comment type="catalytic activity">
    <reaction evidence="5">
        <text>L-glutamyl-[protein] + L-glutamate + ATP = gamma-L-glutamyl-L-glutamyl-[protein] + ADP + phosphate + H(+)</text>
        <dbReference type="Rhea" id="RHEA:60144"/>
        <dbReference type="Rhea" id="RHEA-COMP:10208"/>
        <dbReference type="Rhea" id="RHEA-COMP:15517"/>
        <dbReference type="ChEBI" id="CHEBI:15378"/>
        <dbReference type="ChEBI" id="CHEBI:29973"/>
        <dbReference type="ChEBI" id="CHEBI:29985"/>
        <dbReference type="ChEBI" id="CHEBI:30616"/>
        <dbReference type="ChEBI" id="CHEBI:43474"/>
        <dbReference type="ChEBI" id="CHEBI:143622"/>
        <dbReference type="ChEBI" id="CHEBI:456216"/>
    </reaction>
    <physiologicalReaction direction="left-to-right" evidence="5">
        <dbReference type="Rhea" id="RHEA:60145"/>
    </physiologicalReaction>
</comment>
<dbReference type="PROSITE" id="PS51221">
    <property type="entry name" value="TTL"/>
    <property type="match status" value="1"/>
</dbReference>
<name>A8BB31_GIAIC</name>
<dbReference type="PANTHER" id="PTHR12241:SF145">
    <property type="entry name" value="TUBULIN POLYGLUTAMYLASE TTLL5"/>
    <property type="match status" value="1"/>
</dbReference>
<dbReference type="InterPro" id="IPR011761">
    <property type="entry name" value="ATP-grasp"/>
</dbReference>
<feature type="compositionally biased region" description="Low complexity" evidence="6">
    <location>
        <begin position="605"/>
        <end position="631"/>
    </location>
</feature>
<dbReference type="GeneID" id="5701107"/>
<dbReference type="EMBL" id="AACB03000004">
    <property type="protein sequence ID" value="KAE8302092.1"/>
    <property type="molecule type" value="Genomic_DNA"/>
</dbReference>
<dbReference type="GO" id="GO:0046872">
    <property type="term" value="F:metal ion binding"/>
    <property type="evidence" value="ECO:0007669"/>
    <property type="project" value="InterPro"/>
</dbReference>
<feature type="domain" description="ATP-grasp" evidence="7">
    <location>
        <begin position="432"/>
        <end position="480"/>
    </location>
</feature>
<dbReference type="Proteomes" id="UP000001548">
    <property type="component" value="Unassembled WGS sequence"/>
</dbReference>
<dbReference type="GO" id="GO:0015631">
    <property type="term" value="F:tubulin binding"/>
    <property type="evidence" value="ECO:0000318"/>
    <property type="project" value="GO_Central"/>
</dbReference>
<dbReference type="AlphaFoldDB" id="A8BB31"/>
<feature type="region of interest" description="Disordered" evidence="6">
    <location>
        <begin position="502"/>
        <end position="543"/>
    </location>
</feature>
<evidence type="ECO:0000256" key="3">
    <source>
        <dbReference type="ARBA" id="ARBA00022840"/>
    </source>
</evidence>
<protein>
    <recommendedName>
        <fullName evidence="4">Tubulin--tyrosine ligase-like protein 5</fullName>
    </recommendedName>
</protein>
<dbReference type="KEGG" id="gla:GL50803_008592"/>
<keyword evidence="9" id="KW-1185">Reference proteome</keyword>
<dbReference type="HOGENOM" id="CLU_376637_0_0_1"/>
<dbReference type="SUPFAM" id="SSF56059">
    <property type="entry name" value="Glutathione synthetase ATP-binding domain-like"/>
    <property type="match status" value="1"/>
</dbReference>
<evidence type="ECO:0000259" key="7">
    <source>
        <dbReference type="PROSITE" id="PS50975"/>
    </source>
</evidence>
<dbReference type="GO" id="GO:0036064">
    <property type="term" value="C:ciliary basal body"/>
    <property type="evidence" value="ECO:0000318"/>
    <property type="project" value="GO_Central"/>
</dbReference>
<evidence type="ECO:0000313" key="8">
    <source>
        <dbReference type="EMBL" id="KAE8302092.1"/>
    </source>
</evidence>
<evidence type="ECO:0000256" key="1">
    <source>
        <dbReference type="ARBA" id="ARBA00022598"/>
    </source>
</evidence>
<feature type="compositionally biased region" description="Basic and acidic residues" evidence="6">
    <location>
        <begin position="502"/>
        <end position="511"/>
    </location>
</feature>
<dbReference type="Gene3D" id="3.30.470.20">
    <property type="entry name" value="ATP-grasp fold, B domain"/>
    <property type="match status" value="1"/>
</dbReference>
<dbReference type="VEuPathDB" id="GiardiaDB:GL50803_8592"/>
<dbReference type="FunCoup" id="A8BB31">
    <property type="interactions" value="2"/>
</dbReference>
<evidence type="ECO:0000313" key="9">
    <source>
        <dbReference type="Proteomes" id="UP000001548"/>
    </source>
</evidence>
<keyword evidence="1" id="KW-0436">Ligase</keyword>
<organism evidence="8 9">
    <name type="scientific">Giardia intestinalis (strain ATCC 50803 / WB clone C6)</name>
    <name type="common">Giardia lamblia</name>
    <dbReference type="NCBI Taxonomy" id="184922"/>
    <lineage>
        <taxon>Eukaryota</taxon>
        <taxon>Metamonada</taxon>
        <taxon>Diplomonadida</taxon>
        <taxon>Hexamitidae</taxon>
        <taxon>Giardiinae</taxon>
        <taxon>Giardia</taxon>
    </lineage>
</organism>
<keyword evidence="2" id="KW-0547">Nucleotide-binding</keyword>
<dbReference type="Pfam" id="PF03133">
    <property type="entry name" value="TTL"/>
    <property type="match status" value="2"/>
</dbReference>
<dbReference type="InterPro" id="IPR004344">
    <property type="entry name" value="TTL/TTLL_fam"/>
</dbReference>
<sequence length="737" mass="80903">MLPIKKDALTDAEIKRRSQLKAGHIGDVRIAKSLFPSLGYYYWFLGNVADTTILPKAKPIVRYAGPTTKAIRRTFADAGFVPGPKNCRKFNICWGSPKNVSFYSTLVAGQICNQVPGSNAIGRKDKLASCIVAAQNRSGKELYDFIPKTYILPQSASIAVRDMAMNPDAFYIYKPALGARGEGIRLLSNGDAILDDKPAVLQKYISNPLLVNGYKFDLRIYVLITSVDPLIMYIYNEGLGRFATRKYHKPTIRNKKLKKMHLTNFSINASSDTFVNPDSGKHCPVKAKKGKLQEKVERIMTMTSTGSSLNKGSGSASNSTGSDDSDSSMSSYEYSNPEDEDDSCQGNTAFPSKWKASDLFAHLDMNRDCFDSKDPDSIVKNAGVPGNGVVQQRLYSSICDLVIKTLIACEPNFYILGHKARTASTYPRISFGIYGFDIMLQSNGKPILIEVNSSPATATSTQLDVNVKYPMIAEALNTIGIPVEKRNELDIMVPTIMTEDEKRAKSIKERNTQLTARAQTSGEAIRQGSSNVPLPRPQTSASVHGKAMLDSALYLSAGSLPPTQSMRLADANPCPDADVAASGSISAQKKQGDTPVNVKTNANASPSSLSSKSNKSCRTSDSLSDSSQSKTDLPRLPFNEMRPSANGKSMTTDQLRRMDKQGRVRYGLPQGAMANLTEMERRICMQISDEEQRSGMFTRIFPTKEAASYMPLFENQRYNNIFAMAYVCSGAPWHELI</sequence>
<evidence type="ECO:0000256" key="6">
    <source>
        <dbReference type="SAM" id="MobiDB-lite"/>
    </source>
</evidence>
<reference evidence="8 9" key="1">
    <citation type="journal article" date="2007" name="Science">
        <title>Genomic minimalism in the early diverging intestinal parasite Giardia lamblia.</title>
        <authorList>
            <person name="Morrison H.G."/>
            <person name="McArthur A.G."/>
            <person name="Gillin F.D."/>
            <person name="Aley S.B."/>
            <person name="Adam R.D."/>
            <person name="Olsen G.J."/>
            <person name="Best A.A."/>
            <person name="Cande W.Z."/>
            <person name="Chen F."/>
            <person name="Cipriano M.J."/>
            <person name="Davids B.J."/>
            <person name="Dawson S.C."/>
            <person name="Elmendorf H.G."/>
            <person name="Hehl A.B."/>
            <person name="Holder M.E."/>
            <person name="Huse S.M."/>
            <person name="Kim U.U."/>
            <person name="Lasek-Nesselquist E."/>
            <person name="Manning G."/>
            <person name="Nigam A."/>
            <person name="Nixon J.E."/>
            <person name="Palm D."/>
            <person name="Passamaneck N.E."/>
            <person name="Prabhu A."/>
            <person name="Reich C.I."/>
            <person name="Reiner D.S."/>
            <person name="Samuelson J."/>
            <person name="Svard S.G."/>
            <person name="Sogin M.L."/>
        </authorList>
    </citation>
    <scope>NUCLEOTIDE SEQUENCE [LARGE SCALE GENOMIC DNA]</scope>
    <source>
        <strain evidence="8 9">WB C6</strain>
    </source>
</reference>
<dbReference type="GO" id="GO:0000226">
    <property type="term" value="P:microtubule cytoskeleton organization"/>
    <property type="evidence" value="ECO:0000318"/>
    <property type="project" value="GO_Central"/>
</dbReference>
<feature type="compositionally biased region" description="Polar residues" evidence="6">
    <location>
        <begin position="512"/>
        <end position="542"/>
    </location>
</feature>
<feature type="compositionally biased region" description="Low complexity" evidence="6">
    <location>
        <begin position="312"/>
        <end position="331"/>
    </location>
</feature>
<dbReference type="PROSITE" id="PS50975">
    <property type="entry name" value="ATP_GRASP"/>
    <property type="match status" value="1"/>
</dbReference>
<keyword evidence="3" id="KW-0067">ATP-binding</keyword>
<proteinExistence type="predicted"/>
<evidence type="ECO:0000256" key="2">
    <source>
        <dbReference type="ARBA" id="ARBA00022741"/>
    </source>
</evidence>
<dbReference type="GO" id="GO:0070740">
    <property type="term" value="F:tubulin-glutamic acid ligase activity"/>
    <property type="evidence" value="ECO:0000318"/>
    <property type="project" value="GO_Central"/>
</dbReference>